<dbReference type="Proteomes" id="UP000694888">
    <property type="component" value="Unplaced"/>
</dbReference>
<dbReference type="InterPro" id="IPR004127">
    <property type="entry name" value="Prefoldin_subunit_alpha"/>
</dbReference>
<dbReference type="NCBIfam" id="TIGR00293">
    <property type="entry name" value="prefoldin subunit alpha"/>
    <property type="match status" value="1"/>
</dbReference>
<dbReference type="InterPro" id="IPR009053">
    <property type="entry name" value="Prefoldin"/>
</dbReference>
<dbReference type="Gene3D" id="1.10.287.370">
    <property type="match status" value="1"/>
</dbReference>
<dbReference type="InterPro" id="IPR011599">
    <property type="entry name" value="PFD_alpha_archaea"/>
</dbReference>
<dbReference type="PANTHER" id="PTHR12674">
    <property type="entry name" value="PREFOLDIN SUBUNIT 5"/>
    <property type="match status" value="1"/>
</dbReference>
<evidence type="ECO:0000313" key="3">
    <source>
        <dbReference type="RefSeq" id="XP_012942922.1"/>
    </source>
</evidence>
<protein>
    <submittedName>
        <fullName evidence="3">Prefoldin subunit 5</fullName>
    </submittedName>
</protein>
<organism evidence="2 3">
    <name type="scientific">Aplysia californica</name>
    <name type="common">California sea hare</name>
    <dbReference type="NCBI Taxonomy" id="6500"/>
    <lineage>
        <taxon>Eukaryota</taxon>
        <taxon>Metazoa</taxon>
        <taxon>Spiralia</taxon>
        <taxon>Lophotrochozoa</taxon>
        <taxon>Mollusca</taxon>
        <taxon>Gastropoda</taxon>
        <taxon>Heterobranchia</taxon>
        <taxon>Euthyneura</taxon>
        <taxon>Tectipleura</taxon>
        <taxon>Aplysiida</taxon>
        <taxon>Aplysioidea</taxon>
        <taxon>Aplysiidae</taxon>
        <taxon>Aplysia</taxon>
    </lineage>
</organism>
<comment type="similarity">
    <text evidence="1">Belongs to the prefoldin subunit alpha family.</text>
</comment>
<keyword evidence="2" id="KW-1185">Reference proteome</keyword>
<name>A0ABM1A8L7_APLCA</name>
<dbReference type="GeneID" id="101847683"/>
<gene>
    <name evidence="3" type="primary">LOC101847683</name>
</gene>
<evidence type="ECO:0000313" key="2">
    <source>
        <dbReference type="Proteomes" id="UP000694888"/>
    </source>
</evidence>
<dbReference type="PANTHER" id="PTHR12674:SF2">
    <property type="entry name" value="PREFOLDIN SUBUNIT 5"/>
    <property type="match status" value="1"/>
</dbReference>
<reference evidence="3" key="1">
    <citation type="submission" date="2025-08" db="UniProtKB">
        <authorList>
            <consortium name="RefSeq"/>
        </authorList>
    </citation>
    <scope>IDENTIFICATION</scope>
</reference>
<dbReference type="RefSeq" id="XP_012942922.1">
    <property type="nucleotide sequence ID" value="XM_013087468.2"/>
</dbReference>
<proteinExistence type="inferred from homology"/>
<dbReference type="Pfam" id="PF02996">
    <property type="entry name" value="Prefoldin"/>
    <property type="match status" value="1"/>
</dbReference>
<dbReference type="SUPFAM" id="SSF46579">
    <property type="entry name" value="Prefoldin"/>
    <property type="match status" value="1"/>
</dbReference>
<dbReference type="CDD" id="cd23157">
    <property type="entry name" value="Prefoldin_5"/>
    <property type="match status" value="1"/>
</dbReference>
<accession>A0ABM1A8L7</accession>
<sequence>MAATDPGAKQVDVSQLPIPHLNHLSQQLEQELEFLSNSINQLKVAQNKFSESEEAVSQIGSPGSDVLVPLTASMYVPGKLSEDQDLLVDIGTGYYVNMTRAKAQDFFKRKIEYLTKNIEKVQPILGEKYRTKQVIGEVLSAKVQAQLAANSEGGAAPAAVKS</sequence>
<evidence type="ECO:0000256" key="1">
    <source>
        <dbReference type="ARBA" id="ARBA00010048"/>
    </source>
</evidence>